<dbReference type="SUPFAM" id="SSF53474">
    <property type="entry name" value="alpha/beta-Hydrolases"/>
    <property type="match status" value="1"/>
</dbReference>
<accession>A0A1G8AHE8</accession>
<reference evidence="4" key="1">
    <citation type="submission" date="2016-10" db="EMBL/GenBank/DDBJ databases">
        <authorList>
            <person name="Varghese N."/>
            <person name="Submissions S."/>
        </authorList>
    </citation>
    <scope>NUCLEOTIDE SEQUENCE [LARGE SCALE GENOMIC DNA]</scope>
    <source>
        <strain evidence="4">Gh-67</strain>
    </source>
</reference>
<dbReference type="PRINTS" id="PR00111">
    <property type="entry name" value="ABHYDROLASE"/>
</dbReference>
<dbReference type="InterPro" id="IPR050266">
    <property type="entry name" value="AB_hydrolase_sf"/>
</dbReference>
<gene>
    <name evidence="3" type="ORF">SAMN05192573_107197</name>
</gene>
<evidence type="ECO:0000259" key="2">
    <source>
        <dbReference type="Pfam" id="PF00561"/>
    </source>
</evidence>
<dbReference type="AlphaFoldDB" id="A0A1G8AHE8"/>
<dbReference type="EMBL" id="FNCG01000007">
    <property type="protein sequence ID" value="SDH20309.1"/>
    <property type="molecule type" value="Genomic_DNA"/>
</dbReference>
<feature type="domain" description="AB hydrolase-1" evidence="2">
    <location>
        <begin position="20"/>
        <end position="123"/>
    </location>
</feature>
<keyword evidence="4" id="KW-1185">Reference proteome</keyword>
<evidence type="ECO:0000256" key="1">
    <source>
        <dbReference type="ARBA" id="ARBA00022801"/>
    </source>
</evidence>
<proteinExistence type="predicted"/>
<dbReference type="InterPro" id="IPR029058">
    <property type="entry name" value="AB_hydrolase_fold"/>
</dbReference>
<dbReference type="PANTHER" id="PTHR43798:SF31">
    <property type="entry name" value="AB HYDROLASE SUPERFAMILY PROTEIN YCLE"/>
    <property type="match status" value="1"/>
</dbReference>
<dbReference type="GO" id="GO:0016020">
    <property type="term" value="C:membrane"/>
    <property type="evidence" value="ECO:0007669"/>
    <property type="project" value="TreeGrafter"/>
</dbReference>
<dbReference type="PANTHER" id="PTHR43798">
    <property type="entry name" value="MONOACYLGLYCEROL LIPASE"/>
    <property type="match status" value="1"/>
</dbReference>
<sequence>MYYAVNNINLYVKEEGHGKPALLFLHFWGGSADTWNGVTGILKHDFKCISYDHRGWGRSDKPAGGYSIPELAQDTLALVKALDLQNYILIGHSMGGKVAQYIAAQKPDGLQKLVLVAPSPSLPTIPPAEILEGMRSAYTSLENINATIDHVFKAGDIGPDIREQLIKDIQSHNESSRLGWTDTALQEDVSAGVAQIAVPTLIIAGENDLVDPPQRLEAEVKALIPRSEMTIINGAGHLIMLQKPGQVAALIKDFI</sequence>
<protein>
    <submittedName>
        <fullName evidence="3">Pimeloyl-ACP methyl ester carboxylesterase</fullName>
    </submittedName>
</protein>
<keyword evidence="1" id="KW-0378">Hydrolase</keyword>
<evidence type="ECO:0000313" key="4">
    <source>
        <dbReference type="Proteomes" id="UP000199705"/>
    </source>
</evidence>
<dbReference type="RefSeq" id="WP_091168898.1">
    <property type="nucleotide sequence ID" value="NZ_FNCG01000007.1"/>
</dbReference>
<name>A0A1G8AHE8_9SPHI</name>
<evidence type="ECO:0000313" key="3">
    <source>
        <dbReference type="EMBL" id="SDH20309.1"/>
    </source>
</evidence>
<dbReference type="Gene3D" id="3.40.50.1820">
    <property type="entry name" value="alpha/beta hydrolase"/>
    <property type="match status" value="1"/>
</dbReference>
<dbReference type="GO" id="GO:0016787">
    <property type="term" value="F:hydrolase activity"/>
    <property type="evidence" value="ECO:0007669"/>
    <property type="project" value="UniProtKB-KW"/>
</dbReference>
<dbReference type="InterPro" id="IPR000073">
    <property type="entry name" value="AB_hydrolase_1"/>
</dbReference>
<dbReference type="Pfam" id="PF00561">
    <property type="entry name" value="Abhydrolase_1"/>
    <property type="match status" value="2"/>
</dbReference>
<dbReference type="Proteomes" id="UP000199705">
    <property type="component" value="Unassembled WGS sequence"/>
</dbReference>
<feature type="domain" description="AB hydrolase-1" evidence="2">
    <location>
        <begin position="167"/>
        <end position="244"/>
    </location>
</feature>
<organism evidence="3 4">
    <name type="scientific">Mucilaginibacter gossypii</name>
    <dbReference type="NCBI Taxonomy" id="551996"/>
    <lineage>
        <taxon>Bacteria</taxon>
        <taxon>Pseudomonadati</taxon>
        <taxon>Bacteroidota</taxon>
        <taxon>Sphingobacteriia</taxon>
        <taxon>Sphingobacteriales</taxon>
        <taxon>Sphingobacteriaceae</taxon>
        <taxon>Mucilaginibacter</taxon>
    </lineage>
</organism>